<comment type="subcellular location">
    <subcellularLocation>
        <location evidence="1">Membrane</location>
        <topology evidence="1">Multi-pass membrane protein</topology>
    </subcellularLocation>
</comment>
<keyword evidence="4 5" id="KW-0472">Membrane</keyword>
<dbReference type="GO" id="GO:0016757">
    <property type="term" value="F:glycosyltransferase activity"/>
    <property type="evidence" value="ECO:0007669"/>
    <property type="project" value="UniProtKB-KW"/>
</dbReference>
<dbReference type="NCBIfam" id="NF008977">
    <property type="entry name" value="PRK12324.1-2"/>
    <property type="match status" value="1"/>
</dbReference>
<accession>A0A538SSM6</accession>
<dbReference type="Gene3D" id="1.10.357.140">
    <property type="entry name" value="UbiA prenyltransferase"/>
    <property type="match status" value="1"/>
</dbReference>
<keyword evidence="6" id="KW-0808">Transferase</keyword>
<dbReference type="EMBL" id="VBOU01000074">
    <property type="protein sequence ID" value="TMQ54341.1"/>
    <property type="molecule type" value="Genomic_DNA"/>
</dbReference>
<evidence type="ECO:0000313" key="9">
    <source>
        <dbReference type="Proteomes" id="UP000319829"/>
    </source>
</evidence>
<proteinExistence type="predicted"/>
<feature type="transmembrane region" description="Helical" evidence="5">
    <location>
        <begin position="244"/>
        <end position="261"/>
    </location>
</feature>
<comment type="caution">
    <text evidence="6">The sequence shown here is derived from an EMBL/GenBank/DDBJ whole genome shotgun (WGS) entry which is preliminary data.</text>
</comment>
<keyword evidence="6" id="KW-0328">Glycosyltransferase</keyword>
<dbReference type="GO" id="GO:0016020">
    <property type="term" value="C:membrane"/>
    <property type="evidence" value="ECO:0007669"/>
    <property type="project" value="UniProtKB-SubCell"/>
</dbReference>
<evidence type="ECO:0000256" key="3">
    <source>
        <dbReference type="ARBA" id="ARBA00022989"/>
    </source>
</evidence>
<dbReference type="Proteomes" id="UP000317366">
    <property type="component" value="Unassembled WGS sequence"/>
</dbReference>
<dbReference type="EC" id="2.4.2.45" evidence="6"/>
<dbReference type="Proteomes" id="UP000319829">
    <property type="component" value="Unassembled WGS sequence"/>
</dbReference>
<dbReference type="EMBL" id="VBOX01000083">
    <property type="protein sequence ID" value="TMQ62362.1"/>
    <property type="molecule type" value="Genomic_DNA"/>
</dbReference>
<sequence>MMRYIVQSMRIYQWTKNLVIFAGLIFTLKFLDPPYVRDTILGFFLFSLAVSGSYILNDILDIERDRLHPTKRDRPIAAGKVPVGVAAGWAFAFLAVGLGGAFLLGIRFGCTAAGYVALTLTYSLFLKQVVLLDVVTIALGFVLRATAGVELIRDRAMQSGEEVILSPWLLVCAFFLALFLAIGKRRHELATLEGDARLHRAALGAYTPRLLDQLVAVVTSATVLAYSVYTISPETISKFSGRPLYLTIPFVLYGIFRYLYLMYAEEKGGNPSEHLFRDRPTLVNVLLWGAALLAILYWPAR</sequence>
<gene>
    <name evidence="6" type="ORF">E6K74_06210</name>
    <name evidence="7" type="ORF">E6K77_07780</name>
</gene>
<feature type="transmembrane region" description="Helical" evidence="5">
    <location>
        <begin position="40"/>
        <end position="60"/>
    </location>
</feature>
<name>A0A538SSM6_UNCEI</name>
<dbReference type="AlphaFoldDB" id="A0A538SSM6"/>
<reference evidence="8 9" key="1">
    <citation type="journal article" date="2019" name="Nat. Microbiol.">
        <title>Mediterranean grassland soil C-N compound turnover is dependent on rainfall and depth, and is mediated by genomically divergent microorganisms.</title>
        <authorList>
            <person name="Diamond S."/>
            <person name="Andeer P.F."/>
            <person name="Li Z."/>
            <person name="Crits-Christoph A."/>
            <person name="Burstein D."/>
            <person name="Anantharaman K."/>
            <person name="Lane K.R."/>
            <person name="Thomas B.C."/>
            <person name="Pan C."/>
            <person name="Northen T.R."/>
            <person name="Banfield J.F."/>
        </authorList>
    </citation>
    <scope>NUCLEOTIDE SEQUENCE [LARGE SCALE GENOMIC DNA]</scope>
    <source>
        <strain evidence="6">WS_4</strain>
        <strain evidence="7">WS_7</strain>
    </source>
</reference>
<dbReference type="Pfam" id="PF01040">
    <property type="entry name" value="UbiA"/>
    <property type="match status" value="1"/>
</dbReference>
<evidence type="ECO:0000313" key="8">
    <source>
        <dbReference type="Proteomes" id="UP000317366"/>
    </source>
</evidence>
<feature type="transmembrane region" description="Helical" evidence="5">
    <location>
        <begin position="214"/>
        <end position="232"/>
    </location>
</feature>
<dbReference type="InterPro" id="IPR000537">
    <property type="entry name" value="UbiA_prenyltransferase"/>
</dbReference>
<protein>
    <submittedName>
        <fullName evidence="6">Decaprenyl-phosphate phosphoribosyltransferase</fullName>
        <ecNumber evidence="6">2.4.2.45</ecNumber>
    </submittedName>
</protein>
<dbReference type="CDD" id="cd13963">
    <property type="entry name" value="PT_UbiA_2"/>
    <property type="match status" value="1"/>
</dbReference>
<evidence type="ECO:0000313" key="6">
    <source>
        <dbReference type="EMBL" id="TMQ54341.1"/>
    </source>
</evidence>
<evidence type="ECO:0000256" key="2">
    <source>
        <dbReference type="ARBA" id="ARBA00022692"/>
    </source>
</evidence>
<evidence type="ECO:0000256" key="4">
    <source>
        <dbReference type="ARBA" id="ARBA00023136"/>
    </source>
</evidence>
<feature type="transmembrane region" description="Helical" evidence="5">
    <location>
        <begin position="163"/>
        <end position="182"/>
    </location>
</feature>
<dbReference type="GO" id="GO:0016765">
    <property type="term" value="F:transferase activity, transferring alkyl or aryl (other than methyl) groups"/>
    <property type="evidence" value="ECO:0007669"/>
    <property type="project" value="InterPro"/>
</dbReference>
<feature type="transmembrane region" description="Helical" evidence="5">
    <location>
        <begin position="281"/>
        <end position="300"/>
    </location>
</feature>
<evidence type="ECO:0000256" key="5">
    <source>
        <dbReference type="SAM" id="Phobius"/>
    </source>
</evidence>
<keyword evidence="2 5" id="KW-0812">Transmembrane</keyword>
<feature type="transmembrane region" description="Helical" evidence="5">
    <location>
        <begin position="124"/>
        <end position="143"/>
    </location>
</feature>
<feature type="transmembrane region" description="Helical" evidence="5">
    <location>
        <begin position="81"/>
        <end position="104"/>
    </location>
</feature>
<evidence type="ECO:0000256" key="1">
    <source>
        <dbReference type="ARBA" id="ARBA00004141"/>
    </source>
</evidence>
<dbReference type="InterPro" id="IPR044878">
    <property type="entry name" value="UbiA_sf"/>
</dbReference>
<organism evidence="6 9">
    <name type="scientific">Eiseniibacteriota bacterium</name>
    <dbReference type="NCBI Taxonomy" id="2212470"/>
    <lineage>
        <taxon>Bacteria</taxon>
        <taxon>Candidatus Eiseniibacteriota</taxon>
    </lineage>
</organism>
<evidence type="ECO:0000313" key="7">
    <source>
        <dbReference type="EMBL" id="TMQ62362.1"/>
    </source>
</evidence>
<keyword evidence="3 5" id="KW-1133">Transmembrane helix</keyword>